<proteinExistence type="inferred from homology"/>
<dbReference type="EMBL" id="FNHZ01000001">
    <property type="protein sequence ID" value="SDM44507.1"/>
    <property type="molecule type" value="Genomic_DNA"/>
</dbReference>
<dbReference type="InterPro" id="IPR012223">
    <property type="entry name" value="TEII"/>
</dbReference>
<comment type="similarity">
    <text evidence="1">Belongs to the thioesterase family.</text>
</comment>
<dbReference type="OrthoDB" id="2213423at2"/>
<organism evidence="3 4">
    <name type="scientific">Lachnospira pectinoschiza</name>
    <dbReference type="NCBI Taxonomy" id="28052"/>
    <lineage>
        <taxon>Bacteria</taxon>
        <taxon>Bacillati</taxon>
        <taxon>Bacillota</taxon>
        <taxon>Clostridia</taxon>
        <taxon>Lachnospirales</taxon>
        <taxon>Lachnospiraceae</taxon>
        <taxon>Lachnospira</taxon>
    </lineage>
</organism>
<dbReference type="InterPro" id="IPR029058">
    <property type="entry name" value="AB_hydrolase_fold"/>
</dbReference>
<dbReference type="Gene3D" id="3.40.50.1820">
    <property type="entry name" value="alpha/beta hydrolase"/>
    <property type="match status" value="1"/>
</dbReference>
<reference evidence="4" key="1">
    <citation type="submission" date="2016-10" db="EMBL/GenBank/DDBJ databases">
        <authorList>
            <person name="Varghese N."/>
            <person name="Submissions S."/>
        </authorList>
    </citation>
    <scope>NUCLEOTIDE SEQUENCE [LARGE SCALE GENOMIC DNA]</scope>
    <source>
        <strain evidence="4">M83</strain>
    </source>
</reference>
<dbReference type="PANTHER" id="PTHR11487:SF0">
    <property type="entry name" value="S-ACYL FATTY ACID SYNTHASE THIOESTERASE, MEDIUM CHAIN"/>
    <property type="match status" value="1"/>
</dbReference>
<evidence type="ECO:0000256" key="1">
    <source>
        <dbReference type="ARBA" id="ARBA00007169"/>
    </source>
</evidence>
<gene>
    <name evidence="3" type="ORF">SAMN05216544_0274</name>
</gene>
<keyword evidence="4" id="KW-1185">Reference proteome</keyword>
<evidence type="ECO:0000259" key="2">
    <source>
        <dbReference type="Pfam" id="PF00975"/>
    </source>
</evidence>
<feature type="domain" description="Thioesterase" evidence="2">
    <location>
        <begin position="3"/>
        <end position="228"/>
    </location>
</feature>
<protein>
    <submittedName>
        <fullName evidence="3">Medium-chain acyl-[acyl-carrier-protein] hydrolase</fullName>
    </submittedName>
</protein>
<name>A0A1G9T9Y6_9FIRM</name>
<dbReference type="PANTHER" id="PTHR11487">
    <property type="entry name" value="THIOESTERASE"/>
    <property type="match status" value="1"/>
</dbReference>
<evidence type="ECO:0000313" key="3">
    <source>
        <dbReference type="EMBL" id="SDM44507.1"/>
    </source>
</evidence>
<dbReference type="AlphaFoldDB" id="A0A1G9T9Y6"/>
<dbReference type="RefSeq" id="WP_074520569.1">
    <property type="nucleotide sequence ID" value="NZ_FNHZ01000001.1"/>
</dbReference>
<dbReference type="Pfam" id="PF00975">
    <property type="entry name" value="Thioesterase"/>
    <property type="match status" value="1"/>
</dbReference>
<evidence type="ECO:0000313" key="4">
    <source>
        <dbReference type="Proteomes" id="UP000187651"/>
    </source>
</evidence>
<sequence>MKMFCFCHAGGMSTYYSFLKPQSLKGIDEVYLFEYPGRGRKCKKEGYKSFDECVEDACKQIVKANVKTKEFVLFGHSMGAFVAYETACRLQKEYNLYPYHVFISGQKPPIRVVKGHYENCEKHGMEFLKELGGVPDIILENDEIAKYFLDICIKDLRVLQSYVPHKAFEENLPAYGSIICGDHDAEVSVEELKDWKPYFKNKPTIKVVEGSHFYLHDKQKDLISFINNELELGCI</sequence>
<accession>A0A1G9T9Y6</accession>
<keyword evidence="3" id="KW-0378">Hydrolase</keyword>
<dbReference type="InterPro" id="IPR001031">
    <property type="entry name" value="Thioesterase"/>
</dbReference>
<dbReference type="GO" id="GO:0008610">
    <property type="term" value="P:lipid biosynthetic process"/>
    <property type="evidence" value="ECO:0007669"/>
    <property type="project" value="TreeGrafter"/>
</dbReference>
<dbReference type="SUPFAM" id="SSF53474">
    <property type="entry name" value="alpha/beta-Hydrolases"/>
    <property type="match status" value="1"/>
</dbReference>
<dbReference type="Proteomes" id="UP000187651">
    <property type="component" value="Unassembled WGS sequence"/>
</dbReference>
<dbReference type="GO" id="GO:0016787">
    <property type="term" value="F:hydrolase activity"/>
    <property type="evidence" value="ECO:0007669"/>
    <property type="project" value="UniProtKB-KW"/>
</dbReference>